<dbReference type="Proteomes" id="UP000184499">
    <property type="component" value="Unassembled WGS sequence"/>
</dbReference>
<evidence type="ECO:0000313" key="4">
    <source>
        <dbReference type="Proteomes" id="UP000184499"/>
    </source>
</evidence>
<evidence type="ECO:0000256" key="1">
    <source>
        <dbReference type="SAM" id="MobiDB-lite"/>
    </source>
</evidence>
<sequence>MSSSDTNTTLSTTLSASSTLIGYIGTEVATPSNTFHRLLWPQRHYNNFSLRNSWKPALLMPLGGPLHTAALKTIDQFFENGLLMGPEMGRMLGTANGLWVRVLRGMKVMNVMRDDKGRVPGKVRQKTWVSRLVLTVEGSSVLRLEGKQGVGVKKVVCVDGDIGPITLRVIAGIVMTEITGIGVAVAVVVRFLISSGHGFQVIEGPARLVQQFFRHYGHPRRSRWNELVQIGVVIAFGLNFPVGLVVSTMWMPIGLQCVWTAYVLYVTIAMYISRYAHAPWWLTTEEKIAEALIDAEEHPGEVLVLFKGGDDCTMRLDLTRTIHNSYGEAKAHALQLVQSPQLPPSWHQARNGSQSVSSNAETLTP</sequence>
<dbReference type="STRING" id="767769.A0A1L9U355"/>
<keyword evidence="4" id="KW-1185">Reference proteome</keyword>
<keyword evidence="2" id="KW-1133">Transmembrane helix</keyword>
<keyword evidence="2" id="KW-0472">Membrane</keyword>
<feature type="transmembrane region" description="Helical" evidence="2">
    <location>
        <begin position="253"/>
        <end position="272"/>
    </location>
</feature>
<name>A0A1L9U355_ASPBC</name>
<keyword evidence="2" id="KW-0812">Transmembrane</keyword>
<feature type="region of interest" description="Disordered" evidence="1">
    <location>
        <begin position="344"/>
        <end position="365"/>
    </location>
</feature>
<dbReference type="OMA" id="KCTETSI"/>
<dbReference type="EMBL" id="KV878701">
    <property type="protein sequence ID" value="OJJ66095.1"/>
    <property type="molecule type" value="Genomic_DNA"/>
</dbReference>
<accession>A0A1L9U355</accession>
<organism evidence="3 4">
    <name type="scientific">Aspergillus brasiliensis (strain CBS 101740 / IMI 381727 / IBT 21946)</name>
    <dbReference type="NCBI Taxonomy" id="767769"/>
    <lineage>
        <taxon>Eukaryota</taxon>
        <taxon>Fungi</taxon>
        <taxon>Dikarya</taxon>
        <taxon>Ascomycota</taxon>
        <taxon>Pezizomycotina</taxon>
        <taxon>Eurotiomycetes</taxon>
        <taxon>Eurotiomycetidae</taxon>
        <taxon>Eurotiales</taxon>
        <taxon>Aspergillaceae</taxon>
        <taxon>Aspergillus</taxon>
        <taxon>Aspergillus subgen. Circumdati</taxon>
    </lineage>
</organism>
<gene>
    <name evidence="3" type="ORF">ASPBRDRAFT_138721</name>
</gene>
<feature type="compositionally biased region" description="Polar residues" evidence="1">
    <location>
        <begin position="348"/>
        <end position="365"/>
    </location>
</feature>
<feature type="transmembrane region" description="Helical" evidence="2">
    <location>
        <begin position="227"/>
        <end position="247"/>
    </location>
</feature>
<dbReference type="GeneID" id="93571506"/>
<dbReference type="RefSeq" id="XP_067473345.1">
    <property type="nucleotide sequence ID" value="XM_067619018.1"/>
</dbReference>
<feature type="transmembrane region" description="Helical" evidence="2">
    <location>
        <begin position="169"/>
        <end position="193"/>
    </location>
</feature>
<evidence type="ECO:0000313" key="3">
    <source>
        <dbReference type="EMBL" id="OJJ66095.1"/>
    </source>
</evidence>
<dbReference type="VEuPathDB" id="FungiDB:ASPBRDRAFT_138721"/>
<protein>
    <submittedName>
        <fullName evidence="3">Uncharacterized protein</fullName>
    </submittedName>
</protein>
<dbReference type="AlphaFoldDB" id="A0A1L9U355"/>
<evidence type="ECO:0000256" key="2">
    <source>
        <dbReference type="SAM" id="Phobius"/>
    </source>
</evidence>
<reference evidence="4" key="1">
    <citation type="journal article" date="2017" name="Genome Biol.">
        <title>Comparative genomics reveals high biological diversity and specific adaptations in the industrially and medically important fungal genus Aspergillus.</title>
        <authorList>
            <person name="de Vries R.P."/>
            <person name="Riley R."/>
            <person name="Wiebenga A."/>
            <person name="Aguilar-Osorio G."/>
            <person name="Amillis S."/>
            <person name="Uchima C.A."/>
            <person name="Anderluh G."/>
            <person name="Asadollahi M."/>
            <person name="Askin M."/>
            <person name="Barry K."/>
            <person name="Battaglia E."/>
            <person name="Bayram O."/>
            <person name="Benocci T."/>
            <person name="Braus-Stromeyer S.A."/>
            <person name="Caldana C."/>
            <person name="Canovas D."/>
            <person name="Cerqueira G.C."/>
            <person name="Chen F."/>
            <person name="Chen W."/>
            <person name="Choi C."/>
            <person name="Clum A."/>
            <person name="Dos Santos R.A."/>
            <person name="Damasio A.R."/>
            <person name="Diallinas G."/>
            <person name="Emri T."/>
            <person name="Fekete E."/>
            <person name="Flipphi M."/>
            <person name="Freyberg S."/>
            <person name="Gallo A."/>
            <person name="Gournas C."/>
            <person name="Habgood R."/>
            <person name="Hainaut M."/>
            <person name="Harispe M.L."/>
            <person name="Henrissat B."/>
            <person name="Hilden K.S."/>
            <person name="Hope R."/>
            <person name="Hossain A."/>
            <person name="Karabika E."/>
            <person name="Karaffa L."/>
            <person name="Karanyi Z."/>
            <person name="Krasevec N."/>
            <person name="Kuo A."/>
            <person name="Kusch H."/>
            <person name="LaButti K."/>
            <person name="Lagendijk E.L."/>
            <person name="Lapidus A."/>
            <person name="Levasseur A."/>
            <person name="Lindquist E."/>
            <person name="Lipzen A."/>
            <person name="Logrieco A.F."/>
            <person name="MacCabe A."/>
            <person name="Maekelae M.R."/>
            <person name="Malavazi I."/>
            <person name="Melin P."/>
            <person name="Meyer V."/>
            <person name="Mielnichuk N."/>
            <person name="Miskei M."/>
            <person name="Molnar A.P."/>
            <person name="Mule G."/>
            <person name="Ngan C.Y."/>
            <person name="Orejas M."/>
            <person name="Orosz E."/>
            <person name="Ouedraogo J.P."/>
            <person name="Overkamp K.M."/>
            <person name="Park H.-S."/>
            <person name="Perrone G."/>
            <person name="Piumi F."/>
            <person name="Punt P.J."/>
            <person name="Ram A.F."/>
            <person name="Ramon A."/>
            <person name="Rauscher S."/>
            <person name="Record E."/>
            <person name="Riano-Pachon D.M."/>
            <person name="Robert V."/>
            <person name="Roehrig J."/>
            <person name="Ruller R."/>
            <person name="Salamov A."/>
            <person name="Salih N.S."/>
            <person name="Samson R.A."/>
            <person name="Sandor E."/>
            <person name="Sanguinetti M."/>
            <person name="Schuetze T."/>
            <person name="Sepcic K."/>
            <person name="Shelest E."/>
            <person name="Sherlock G."/>
            <person name="Sophianopoulou V."/>
            <person name="Squina F.M."/>
            <person name="Sun H."/>
            <person name="Susca A."/>
            <person name="Todd R.B."/>
            <person name="Tsang A."/>
            <person name="Unkles S.E."/>
            <person name="van de Wiele N."/>
            <person name="van Rossen-Uffink D."/>
            <person name="Oliveira J.V."/>
            <person name="Vesth T.C."/>
            <person name="Visser J."/>
            <person name="Yu J.-H."/>
            <person name="Zhou M."/>
            <person name="Andersen M.R."/>
            <person name="Archer D.B."/>
            <person name="Baker S.E."/>
            <person name="Benoit I."/>
            <person name="Brakhage A.A."/>
            <person name="Braus G.H."/>
            <person name="Fischer R."/>
            <person name="Frisvad J.C."/>
            <person name="Goldman G.H."/>
            <person name="Houbraken J."/>
            <person name="Oakley B."/>
            <person name="Pocsi I."/>
            <person name="Scazzocchio C."/>
            <person name="Seiboth B."/>
            <person name="vanKuyk P.A."/>
            <person name="Wortman J."/>
            <person name="Dyer P.S."/>
            <person name="Grigoriev I.V."/>
        </authorList>
    </citation>
    <scope>NUCLEOTIDE SEQUENCE [LARGE SCALE GENOMIC DNA]</scope>
    <source>
        <strain evidence="4">CBS 101740 / IMI 381727 / IBT 21946</strain>
    </source>
</reference>
<dbReference type="OrthoDB" id="5295335at2759"/>
<proteinExistence type="predicted"/>